<evidence type="ECO:0000313" key="3">
    <source>
        <dbReference type="EMBL" id="GAA5808173.1"/>
    </source>
</evidence>
<dbReference type="Proteomes" id="UP001473302">
    <property type="component" value="Unassembled WGS sequence"/>
</dbReference>
<comment type="caution">
    <text evidence="3">The sequence shown here is derived from an EMBL/GenBank/DDBJ whole genome shotgun (WGS) entry which is preliminary data.</text>
</comment>
<sequence>MSTNVLEINTHTHHIAYPSPKKQLMSDFGYHSTDELSFTSSPTTSASSRRSSFSSFSSYHNTTNKTAHRRSLPPPQRYTTLKSAHERIEYLEDQIKTRRESNETVIKGMTFQIDTFLKSHTSKKKSDPLSYCSTDSSLDPVIDTLNELKQLVTQHNLTITQDSLVSPAKENQITFSTQIIDNWIHSATQHKSKQDPQNVERAKYQKIVQDIQTLSQQHTLTKKQLRKVTLSESKTKLKLQEKTKLNETIEQDKIEIEQLLDEVRNEMEDMMEELHSVKLDRERYLEKSQRFEMDLKDIKQNEEDADILALQGLLRESETIADQLDADYQDQIASYVSKTESLKAQLKKAERSAAELSLVMEVQKRQQLSTEMEQALRRTLAERDGELAKTQFKLEKSYLQAEQMRAQQEKQMQLELSTRLDAVEVSLKNSYKKEADTFQLDISREVRELSGKIMELETELEDYYRQHEQDTKQSTDALQKVKKLQSALDANEKSSKNNIHNLEAKVKVLEGEVLFLYGKNLELAQHLGDLDE</sequence>
<organism evidence="3 4">
    <name type="scientific">Mucor flavus</name>
    <dbReference type="NCBI Taxonomy" id="439312"/>
    <lineage>
        <taxon>Eukaryota</taxon>
        <taxon>Fungi</taxon>
        <taxon>Fungi incertae sedis</taxon>
        <taxon>Mucoromycota</taxon>
        <taxon>Mucoromycotina</taxon>
        <taxon>Mucoromycetes</taxon>
        <taxon>Mucorales</taxon>
        <taxon>Mucorineae</taxon>
        <taxon>Mucoraceae</taxon>
        <taxon>Mucor</taxon>
    </lineage>
</organism>
<feature type="coiled-coil region" evidence="1">
    <location>
        <begin position="242"/>
        <end position="301"/>
    </location>
</feature>
<proteinExistence type="predicted"/>
<reference evidence="3 4" key="1">
    <citation type="submission" date="2024-04" db="EMBL/GenBank/DDBJ databases">
        <title>genome sequences of Mucor flavus KT1a and Helicostylum pulchrum KT1b strains isolated from the surface of a dry-aged beef.</title>
        <authorList>
            <person name="Toyotome T."/>
            <person name="Hosono M."/>
            <person name="Torimaru M."/>
            <person name="Fukuda K."/>
            <person name="Mikami N."/>
        </authorList>
    </citation>
    <scope>NUCLEOTIDE SEQUENCE [LARGE SCALE GENOMIC DNA]</scope>
    <source>
        <strain evidence="3 4">KT1a</strain>
    </source>
</reference>
<gene>
    <name evidence="3" type="ORF">MFLAVUS_001557</name>
</gene>
<protein>
    <submittedName>
        <fullName evidence="3">Uncharacterized protein</fullName>
    </submittedName>
</protein>
<dbReference type="EMBL" id="BAABUK010000003">
    <property type="protein sequence ID" value="GAA5808173.1"/>
    <property type="molecule type" value="Genomic_DNA"/>
</dbReference>
<feature type="coiled-coil region" evidence="1">
    <location>
        <begin position="332"/>
        <end position="366"/>
    </location>
</feature>
<feature type="region of interest" description="Disordered" evidence="2">
    <location>
        <begin position="39"/>
        <end position="77"/>
    </location>
</feature>
<feature type="compositionally biased region" description="Low complexity" evidence="2">
    <location>
        <begin position="39"/>
        <end position="58"/>
    </location>
</feature>
<name>A0ABP9YMT2_9FUNG</name>
<feature type="coiled-coil region" evidence="1">
    <location>
        <begin position="446"/>
        <end position="512"/>
    </location>
</feature>
<evidence type="ECO:0000256" key="2">
    <source>
        <dbReference type="SAM" id="MobiDB-lite"/>
    </source>
</evidence>
<accession>A0ABP9YMT2</accession>
<keyword evidence="1" id="KW-0175">Coiled coil</keyword>
<evidence type="ECO:0000313" key="4">
    <source>
        <dbReference type="Proteomes" id="UP001473302"/>
    </source>
</evidence>
<evidence type="ECO:0000256" key="1">
    <source>
        <dbReference type="SAM" id="Coils"/>
    </source>
</evidence>
<keyword evidence="4" id="KW-1185">Reference proteome</keyword>